<protein>
    <submittedName>
        <fullName evidence="6">Phytoene desaturase family protein</fullName>
    </submittedName>
</protein>
<comment type="similarity">
    <text evidence="4">Belongs to the carotenoid/retinoid oxidoreductase family.</text>
</comment>
<evidence type="ECO:0000313" key="7">
    <source>
        <dbReference type="Proteomes" id="UP001418444"/>
    </source>
</evidence>
<dbReference type="Proteomes" id="UP001418444">
    <property type="component" value="Unassembled WGS sequence"/>
</dbReference>
<dbReference type="PANTHER" id="PTHR43734">
    <property type="entry name" value="PHYTOENE DESATURASE"/>
    <property type="match status" value="1"/>
</dbReference>
<name>A0ABP7PDS5_9ACTN</name>
<evidence type="ECO:0000256" key="1">
    <source>
        <dbReference type="ARBA" id="ARBA00004829"/>
    </source>
</evidence>
<comment type="caution">
    <text evidence="6">The sequence shown here is derived from an EMBL/GenBank/DDBJ whole genome shotgun (WGS) entry which is preliminary data.</text>
</comment>
<dbReference type="Pfam" id="PF01593">
    <property type="entry name" value="Amino_oxidase"/>
    <property type="match status" value="1"/>
</dbReference>
<sequence>MPSVPHVVVIGAGLSGLAAAARLRGRGFAVTVVEATGTPGGLVRTETLAGHRFDTGATILTMPELITDPLAELGLAPSAVLDALALRPVDPGYVMNYADGTTLALPHRASDIPAAVTRAFGPQAARGTTELLAWLRRVYDAEFGTFIDRNYGGLTDLAGAETRSAAARLIRLRALGGLTGAVARFVADERVQRAFTFQALYAGVPPHRARAIYAIIADMDIGRGLWAPTGGMGRIGQVMAGALADAGAVLHYGTRAEALVCDSGSVTGVVVDGETIAADAVIATTERDNVAGLLGTRPRRRLRYSPSAVVAHGVLPTGTTEAWAAGHHTLDFGAAWSQTFAEITGRPGRVMSDGSFLITRAAVSDPGTFAAGGFESVSVLAPAPNLESAPLDWDGVAGPYVTEVLATLAARGYPGIDGLRVLRIDHPRSWLRAGLPAGTPFSAAHTVAQTGPLRTRNTWPGLDNLFLAGSATVPGVGIPPVLVSGGLAADRVSARLAGARPAPAAEGGVR</sequence>
<dbReference type="InterPro" id="IPR002937">
    <property type="entry name" value="Amino_oxidase"/>
</dbReference>
<dbReference type="InterPro" id="IPR036188">
    <property type="entry name" value="FAD/NAD-bd_sf"/>
</dbReference>
<reference evidence="7" key="1">
    <citation type="journal article" date="2019" name="Int. J. Syst. Evol. Microbiol.">
        <title>The Global Catalogue of Microorganisms (GCM) 10K type strain sequencing project: providing services to taxonomists for standard genome sequencing and annotation.</title>
        <authorList>
            <consortium name="The Broad Institute Genomics Platform"/>
            <consortium name="The Broad Institute Genome Sequencing Center for Infectious Disease"/>
            <person name="Wu L."/>
            <person name="Ma J."/>
        </authorList>
    </citation>
    <scope>NUCLEOTIDE SEQUENCE [LARGE SCALE GENOMIC DNA]</scope>
    <source>
        <strain evidence="7">JCM 16923</strain>
    </source>
</reference>
<proteinExistence type="inferred from homology"/>
<organism evidence="6 7">
    <name type="scientific">Gordonia caeni</name>
    <dbReference type="NCBI Taxonomy" id="1007097"/>
    <lineage>
        <taxon>Bacteria</taxon>
        <taxon>Bacillati</taxon>
        <taxon>Actinomycetota</taxon>
        <taxon>Actinomycetes</taxon>
        <taxon>Mycobacteriales</taxon>
        <taxon>Gordoniaceae</taxon>
        <taxon>Gordonia</taxon>
    </lineage>
</organism>
<accession>A0ABP7PDS5</accession>
<dbReference type="InterPro" id="IPR014105">
    <property type="entry name" value="Carotenoid/retinoid_OxRdtase"/>
</dbReference>
<keyword evidence="7" id="KW-1185">Reference proteome</keyword>
<dbReference type="Gene3D" id="3.50.50.60">
    <property type="entry name" value="FAD/NAD(P)-binding domain"/>
    <property type="match status" value="2"/>
</dbReference>
<dbReference type="SUPFAM" id="SSF51905">
    <property type="entry name" value="FAD/NAD(P)-binding domain"/>
    <property type="match status" value="1"/>
</dbReference>
<keyword evidence="2 4" id="KW-0125">Carotenoid biosynthesis</keyword>
<evidence type="ECO:0000256" key="2">
    <source>
        <dbReference type="ARBA" id="ARBA00022746"/>
    </source>
</evidence>
<gene>
    <name evidence="6" type="primary">crtI</name>
    <name evidence="6" type="ORF">GCM10022231_25390</name>
</gene>
<evidence type="ECO:0000256" key="3">
    <source>
        <dbReference type="ARBA" id="ARBA00023002"/>
    </source>
</evidence>
<evidence type="ECO:0000256" key="4">
    <source>
        <dbReference type="RuleBase" id="RU362075"/>
    </source>
</evidence>
<evidence type="ECO:0000313" key="6">
    <source>
        <dbReference type="EMBL" id="GAA3963920.1"/>
    </source>
</evidence>
<keyword evidence="3 4" id="KW-0560">Oxidoreductase</keyword>
<evidence type="ECO:0000259" key="5">
    <source>
        <dbReference type="Pfam" id="PF01593"/>
    </source>
</evidence>
<feature type="domain" description="Amine oxidase" evidence="5">
    <location>
        <begin position="14"/>
        <end position="309"/>
    </location>
</feature>
<dbReference type="PANTHER" id="PTHR43734:SF1">
    <property type="entry name" value="PHYTOENE DESATURASE"/>
    <property type="match status" value="1"/>
</dbReference>
<dbReference type="NCBIfam" id="TIGR02734">
    <property type="entry name" value="crtI_fam"/>
    <property type="match status" value="1"/>
</dbReference>
<dbReference type="EMBL" id="BAAAZW010000007">
    <property type="protein sequence ID" value="GAA3963920.1"/>
    <property type="molecule type" value="Genomic_DNA"/>
</dbReference>
<comment type="pathway">
    <text evidence="1 4">Carotenoid biosynthesis.</text>
</comment>
<dbReference type="RefSeq" id="WP_344784299.1">
    <property type="nucleotide sequence ID" value="NZ_BAAAZW010000007.1"/>
</dbReference>